<dbReference type="Proteomes" id="UP000827092">
    <property type="component" value="Unassembled WGS sequence"/>
</dbReference>
<reference evidence="2 3" key="1">
    <citation type="journal article" date="2022" name="Nat. Ecol. Evol.">
        <title>A masculinizing supergene underlies an exaggerated male reproductive morph in a spider.</title>
        <authorList>
            <person name="Hendrickx F."/>
            <person name="De Corte Z."/>
            <person name="Sonet G."/>
            <person name="Van Belleghem S.M."/>
            <person name="Kostlbacher S."/>
            <person name="Vangestel C."/>
        </authorList>
    </citation>
    <scope>NUCLEOTIDE SEQUENCE [LARGE SCALE GENOMIC DNA]</scope>
    <source>
        <strain evidence="2">W744_W776</strain>
    </source>
</reference>
<feature type="compositionally biased region" description="Basic and acidic residues" evidence="1">
    <location>
        <begin position="238"/>
        <end position="249"/>
    </location>
</feature>
<keyword evidence="3" id="KW-1185">Reference proteome</keyword>
<protein>
    <submittedName>
        <fullName evidence="2">Uncharacterized protein</fullName>
    </submittedName>
</protein>
<organism evidence="2 3">
    <name type="scientific">Oedothorax gibbosus</name>
    <dbReference type="NCBI Taxonomy" id="931172"/>
    <lineage>
        <taxon>Eukaryota</taxon>
        <taxon>Metazoa</taxon>
        <taxon>Ecdysozoa</taxon>
        <taxon>Arthropoda</taxon>
        <taxon>Chelicerata</taxon>
        <taxon>Arachnida</taxon>
        <taxon>Araneae</taxon>
        <taxon>Araneomorphae</taxon>
        <taxon>Entelegynae</taxon>
        <taxon>Araneoidea</taxon>
        <taxon>Linyphiidae</taxon>
        <taxon>Erigoninae</taxon>
        <taxon>Oedothorax</taxon>
    </lineage>
</organism>
<sequence>MDDIDENQNFTNRKREIAKNFSSILTQHEELRRATLLKHRKVSTQLKLDMIQRQLSTLHRSNDSDRQFYHLQMAELSNELHDLGSNLDQAEKHAFYSKKRLMRHCGISLDNSRNLSTSNPSLWTSAEDLRGSRSSLKARVRHLVSASPTGKLKKINFFGELRAAASLSSLNMKSGSPTSDDSNSDAASPKDTSSKSWKKFPFRFLGHLVDSRFRRSFWRKSKSTSSAQMTKSAGNILEENKDDKDKDDCFEGDEDVFNSTSSSSEEEVEEEEFQPVKVTPRYAVRGPVVRKISSHQKAQVDPAVLAEIEDFEKMAENYIKQHS</sequence>
<dbReference type="EMBL" id="JAFNEN010000014">
    <property type="protein sequence ID" value="KAG8200718.1"/>
    <property type="molecule type" value="Genomic_DNA"/>
</dbReference>
<feature type="region of interest" description="Disordered" evidence="1">
    <location>
        <begin position="224"/>
        <end position="275"/>
    </location>
</feature>
<evidence type="ECO:0000313" key="2">
    <source>
        <dbReference type="EMBL" id="KAG8200718.1"/>
    </source>
</evidence>
<comment type="caution">
    <text evidence="2">The sequence shown here is derived from an EMBL/GenBank/DDBJ whole genome shotgun (WGS) entry which is preliminary data.</text>
</comment>
<accession>A0AAV6VY99</accession>
<evidence type="ECO:0000313" key="3">
    <source>
        <dbReference type="Proteomes" id="UP000827092"/>
    </source>
</evidence>
<feature type="compositionally biased region" description="Acidic residues" evidence="1">
    <location>
        <begin position="264"/>
        <end position="273"/>
    </location>
</feature>
<evidence type="ECO:0000256" key="1">
    <source>
        <dbReference type="SAM" id="MobiDB-lite"/>
    </source>
</evidence>
<gene>
    <name evidence="2" type="ORF">JTE90_022328</name>
</gene>
<dbReference type="AlphaFoldDB" id="A0AAV6VY99"/>
<proteinExistence type="predicted"/>
<name>A0AAV6VY99_9ARAC</name>
<feature type="region of interest" description="Disordered" evidence="1">
    <location>
        <begin position="171"/>
        <end position="195"/>
    </location>
</feature>